<feature type="region of interest" description="Disordered" evidence="1">
    <location>
        <begin position="57"/>
        <end position="141"/>
    </location>
</feature>
<feature type="compositionally biased region" description="Polar residues" evidence="1">
    <location>
        <begin position="351"/>
        <end position="363"/>
    </location>
</feature>
<dbReference type="RefSeq" id="XP_010701584.1">
    <property type="nucleotide sequence ID" value="XM_010703282.1"/>
</dbReference>
<dbReference type="AlphaFoldDB" id="A0A088RXR5"/>
<sequence>MFHPAEDEMARREGYHMQRGAVHGMGMMLRMEEQQMLAMQMREMEMMQMQAMGCAPSYPDNQWASPQPQQQQGNTESIAKPSEAESVPATTPSLAAQSPAAPAGHVSISSRSATKPAHSGDANRTPPPTTTTSGGAGLPDTPSQVGAYCAYTPNSLYNTMPSTNNTKDLAAAQESTYNGSSMYGDSHSAYAPAFTGGGLSENGASGVGYSMYNATNSSSMYEQPAPSSGATDSSTVKNATAADIPASGNSSKAATPALQHRSLGTSVSPAPQHKLSVNTLDKKGSLAGMNGTDKSSTSTTHRSREIRQKNSELKRENSSGFIGGRSRGSFSRPPPQEKGASPSVDKDKRSPSSSAPKNNQPLSPSVDKDKSMHRSSSSSSDKGKGGRRY</sequence>
<dbReference type="VEuPathDB" id="TriTrypDB:LPMP_311950"/>
<dbReference type="VEuPathDB" id="TriTrypDB:LPAL13_310026400"/>
<dbReference type="GeneID" id="22577621"/>
<evidence type="ECO:0000256" key="1">
    <source>
        <dbReference type="SAM" id="MobiDB-lite"/>
    </source>
</evidence>
<proteinExistence type="predicted"/>
<feature type="compositionally biased region" description="Basic and acidic residues" evidence="1">
    <location>
        <begin position="302"/>
        <end position="317"/>
    </location>
</feature>
<organism evidence="2 3">
    <name type="scientific">Leishmania panamensis</name>
    <dbReference type="NCBI Taxonomy" id="5679"/>
    <lineage>
        <taxon>Eukaryota</taxon>
        <taxon>Discoba</taxon>
        <taxon>Euglenozoa</taxon>
        <taxon>Kinetoplastea</taxon>
        <taxon>Metakinetoplastina</taxon>
        <taxon>Trypanosomatida</taxon>
        <taxon>Trypanosomatidae</taxon>
        <taxon>Leishmaniinae</taxon>
        <taxon>Leishmania</taxon>
        <taxon>Leishmania guyanensis species complex</taxon>
    </lineage>
</organism>
<keyword evidence="3" id="KW-1185">Reference proteome</keyword>
<gene>
    <name evidence="2" type="ORF">LPMP_311950</name>
</gene>
<dbReference type="OrthoDB" id="267618at2759"/>
<evidence type="ECO:0000313" key="2">
    <source>
        <dbReference type="EMBL" id="AIO00784.1"/>
    </source>
</evidence>
<dbReference type="EMBL" id="CP009400">
    <property type="protein sequence ID" value="AIO00784.1"/>
    <property type="molecule type" value="Genomic_DNA"/>
</dbReference>
<dbReference type="Proteomes" id="UP000063063">
    <property type="component" value="Chromosome 31"/>
</dbReference>
<accession>A0A088RXR5</accession>
<name>A0A088RXR5_LEIPA</name>
<reference evidence="2 3" key="1">
    <citation type="journal article" date="2015" name="Sci. Rep.">
        <title>The genome of Leishmania panamensis: insights into genomics of the L. (Viannia) subgenus.</title>
        <authorList>
            <person name="Llanes A."/>
            <person name="Restrepo C.M."/>
            <person name="Vecchio G.D."/>
            <person name="Anguizola F.J."/>
            <person name="Lleonart R."/>
        </authorList>
    </citation>
    <scope>NUCLEOTIDE SEQUENCE [LARGE SCALE GENOMIC DNA]</scope>
    <source>
        <strain evidence="2 3">MHOM/PA/94/PSC-1</strain>
    </source>
</reference>
<feature type="region of interest" description="Disordered" evidence="1">
    <location>
        <begin position="242"/>
        <end position="389"/>
    </location>
</feature>
<protein>
    <submittedName>
        <fullName evidence="2">Uncharacterized protein</fullName>
    </submittedName>
</protein>
<dbReference type="KEGG" id="lpan:LPMP_311950"/>
<dbReference type="eggNOG" id="ENOG502SHUT">
    <property type="taxonomic scope" value="Eukaryota"/>
</dbReference>
<evidence type="ECO:0000313" key="3">
    <source>
        <dbReference type="Proteomes" id="UP000063063"/>
    </source>
</evidence>
<feature type="compositionally biased region" description="Low complexity" evidence="1">
    <location>
        <begin position="88"/>
        <end position="103"/>
    </location>
</feature>
<feature type="compositionally biased region" description="Polar residues" evidence="1">
    <location>
        <begin position="262"/>
        <end position="279"/>
    </location>
</feature>